<dbReference type="AlphaFoldDB" id="A0A5C1AN48"/>
<proteinExistence type="predicted"/>
<accession>A0A5C1AN48</accession>
<name>A0A5C1AN48_9BACT</name>
<dbReference type="Proteomes" id="UP000324974">
    <property type="component" value="Chromosome"/>
</dbReference>
<dbReference type="RefSeq" id="WP_149115093.1">
    <property type="nucleotide sequence ID" value="NZ_CP042425.1"/>
</dbReference>
<dbReference type="EMBL" id="CP042425">
    <property type="protein sequence ID" value="QEL20839.1"/>
    <property type="molecule type" value="Genomic_DNA"/>
</dbReference>
<gene>
    <name evidence="1" type="ORF">PX52LOC_07959</name>
</gene>
<sequence length="87" mass="9766">MPTLADSHDALAESVTALRRLADYTLPVELDRRILDLSQRKEDLTAEERAELLAWVQFSQQRSLEKFGATVALERLAVAFPDLANPT</sequence>
<organism evidence="1 2">
    <name type="scientific">Limnoglobus roseus</name>
    <dbReference type="NCBI Taxonomy" id="2598579"/>
    <lineage>
        <taxon>Bacteria</taxon>
        <taxon>Pseudomonadati</taxon>
        <taxon>Planctomycetota</taxon>
        <taxon>Planctomycetia</taxon>
        <taxon>Gemmatales</taxon>
        <taxon>Gemmataceae</taxon>
        <taxon>Limnoglobus</taxon>
    </lineage>
</organism>
<reference evidence="2" key="1">
    <citation type="submission" date="2019-08" db="EMBL/GenBank/DDBJ databases">
        <title>Limnoglobus roseus gen. nov., sp. nov., a novel freshwater planctomycete with a giant genome from the family Gemmataceae.</title>
        <authorList>
            <person name="Kulichevskaya I.S."/>
            <person name="Naumoff D.G."/>
            <person name="Miroshnikov K."/>
            <person name="Ivanova A."/>
            <person name="Philippov D.A."/>
            <person name="Hakobyan A."/>
            <person name="Rijpstra I.C."/>
            <person name="Sinninghe Damste J.S."/>
            <person name="Liesack W."/>
            <person name="Dedysh S.N."/>
        </authorList>
    </citation>
    <scope>NUCLEOTIDE SEQUENCE [LARGE SCALE GENOMIC DNA]</scope>
    <source>
        <strain evidence="2">PX52</strain>
    </source>
</reference>
<evidence type="ECO:0000313" key="1">
    <source>
        <dbReference type="EMBL" id="QEL20839.1"/>
    </source>
</evidence>
<dbReference type="KEGG" id="lrs:PX52LOC_07959"/>
<protein>
    <submittedName>
        <fullName evidence="1">Uncharacterized protein</fullName>
    </submittedName>
</protein>
<evidence type="ECO:0000313" key="2">
    <source>
        <dbReference type="Proteomes" id="UP000324974"/>
    </source>
</evidence>
<keyword evidence="2" id="KW-1185">Reference proteome</keyword>